<gene>
    <name evidence="1" type="ORF">Prudu_017978</name>
</gene>
<evidence type="ECO:0000313" key="1">
    <source>
        <dbReference type="EMBL" id="BBH06344.1"/>
    </source>
</evidence>
<name>A0A4Y1RPU0_PRUDU</name>
<organism evidence="1">
    <name type="scientific">Prunus dulcis</name>
    <name type="common">Almond</name>
    <name type="synonym">Amygdalus dulcis</name>
    <dbReference type="NCBI Taxonomy" id="3755"/>
    <lineage>
        <taxon>Eukaryota</taxon>
        <taxon>Viridiplantae</taxon>
        <taxon>Streptophyta</taxon>
        <taxon>Embryophyta</taxon>
        <taxon>Tracheophyta</taxon>
        <taxon>Spermatophyta</taxon>
        <taxon>Magnoliopsida</taxon>
        <taxon>eudicotyledons</taxon>
        <taxon>Gunneridae</taxon>
        <taxon>Pentapetalae</taxon>
        <taxon>rosids</taxon>
        <taxon>fabids</taxon>
        <taxon>Rosales</taxon>
        <taxon>Rosaceae</taxon>
        <taxon>Amygdaloideae</taxon>
        <taxon>Amygdaleae</taxon>
        <taxon>Prunus</taxon>
    </lineage>
</organism>
<protein>
    <submittedName>
        <fullName evidence="1">Uncharacterized protein</fullName>
    </submittedName>
</protein>
<dbReference type="EMBL" id="AP019302">
    <property type="protein sequence ID" value="BBH06344.1"/>
    <property type="molecule type" value="Genomic_DNA"/>
</dbReference>
<dbReference type="AlphaFoldDB" id="A0A4Y1RPU0"/>
<reference evidence="1" key="1">
    <citation type="journal article" date="2019" name="Science">
        <title>Mutation of a bHLH transcription factor allowed almond domestication.</title>
        <authorList>
            <person name="Sanchez-Perez R."/>
            <person name="Pavan S."/>
            <person name="Mazzeo R."/>
            <person name="Moldovan C."/>
            <person name="Aiese Cigliano R."/>
            <person name="Del Cueto J."/>
            <person name="Ricciardi F."/>
            <person name="Lotti C."/>
            <person name="Ricciardi L."/>
            <person name="Dicenta F."/>
            <person name="Lopez-Marques R.L."/>
            <person name="Lindberg Moller B."/>
        </authorList>
    </citation>
    <scope>NUCLEOTIDE SEQUENCE</scope>
</reference>
<proteinExistence type="predicted"/>
<sequence>MTKGGVQIITYLVGLRARSSRLEMF</sequence>
<accession>A0A4Y1RPU0</accession>